<gene>
    <name evidence="3" type="ORF">DXC51_05150</name>
</gene>
<dbReference type="GO" id="GO:0005737">
    <property type="term" value="C:cytoplasm"/>
    <property type="evidence" value="ECO:0007669"/>
    <property type="project" value="TreeGrafter"/>
</dbReference>
<reference evidence="3 4" key="1">
    <citation type="submission" date="2018-08" db="EMBL/GenBank/DDBJ databases">
        <title>A genome reference for cultivated species of the human gut microbiota.</title>
        <authorList>
            <person name="Zou Y."/>
            <person name="Xue W."/>
            <person name="Luo G."/>
        </authorList>
    </citation>
    <scope>NUCLEOTIDE SEQUENCE [LARGE SCALE GENOMIC DNA]</scope>
    <source>
        <strain evidence="3 4">TF05-5AC</strain>
    </source>
</reference>
<feature type="compositionally biased region" description="Basic and acidic residues" evidence="1">
    <location>
        <begin position="295"/>
        <end position="310"/>
    </location>
</feature>
<keyword evidence="4" id="KW-1185">Reference proteome</keyword>
<dbReference type="SUPFAM" id="SSF56300">
    <property type="entry name" value="Metallo-dependent phosphatases"/>
    <property type="match status" value="1"/>
</dbReference>
<dbReference type="InterPro" id="IPR004843">
    <property type="entry name" value="Calcineurin-like_PHP"/>
</dbReference>
<dbReference type="Pfam" id="PF00149">
    <property type="entry name" value="Metallophos"/>
    <property type="match status" value="1"/>
</dbReference>
<feature type="domain" description="Calcineurin-like phosphoesterase" evidence="2">
    <location>
        <begin position="10"/>
        <end position="172"/>
    </location>
</feature>
<feature type="region of interest" description="Disordered" evidence="1">
    <location>
        <begin position="295"/>
        <end position="340"/>
    </location>
</feature>
<dbReference type="PANTHER" id="PTHR42850">
    <property type="entry name" value="METALLOPHOSPHOESTERASE"/>
    <property type="match status" value="1"/>
</dbReference>
<dbReference type="InterPro" id="IPR050126">
    <property type="entry name" value="Ap4A_hydrolase"/>
</dbReference>
<evidence type="ECO:0000313" key="3">
    <source>
        <dbReference type="EMBL" id="RGE64438.1"/>
    </source>
</evidence>
<dbReference type="RefSeq" id="WP_021638681.1">
    <property type="nucleotide sequence ID" value="NZ_CANNOQ010000073.1"/>
</dbReference>
<dbReference type="Gene3D" id="3.60.21.10">
    <property type="match status" value="1"/>
</dbReference>
<protein>
    <submittedName>
        <fullName evidence="3">Metallophosphoesterase</fullName>
    </submittedName>
</protein>
<proteinExistence type="predicted"/>
<comment type="caution">
    <text evidence="3">The sequence shown here is derived from an EMBL/GenBank/DDBJ whole genome shotgun (WGS) entry which is preliminary data.</text>
</comment>
<evidence type="ECO:0000259" key="2">
    <source>
        <dbReference type="Pfam" id="PF00149"/>
    </source>
</evidence>
<dbReference type="InterPro" id="IPR029052">
    <property type="entry name" value="Metallo-depent_PP-like"/>
</dbReference>
<sequence>MDIQNLKDPHIAVISDIHGNYVALERCLDHAASNQANAYLFLGDYVSELAYPERTMRLLYETAQKYPCMFIRGNKEDYWFQFRDRGETGWEYGNSTSGALLYAYRSLTSRDFDFFSQMPASRKLLLEGFPGITACHGSPFRVNEKMLPEDENTLQIMERTQTPLILFGHTHVRTRIAGKDRLAINPGSAGISYRSGGKAQYLLLHGRNGGWEEEPVSLPYDTDRVIRELHESGLYRHAPYWCVVTENILRGGELSHGTVLARVMELCTQDTGSCSWPDIPEKYWEKVIAELKLGNEGKRRQKDGRSKGGKDFYVPGQSAGGNDSGYPEAERDTGLQEGCR</sequence>
<evidence type="ECO:0000256" key="1">
    <source>
        <dbReference type="SAM" id="MobiDB-lite"/>
    </source>
</evidence>
<accession>A0A3E3IBI4</accession>
<dbReference type="PANTHER" id="PTHR42850:SF2">
    <property type="entry name" value="BLL5683 PROTEIN"/>
    <property type="match status" value="1"/>
</dbReference>
<dbReference type="AlphaFoldDB" id="A0A3E3IBI4"/>
<evidence type="ECO:0000313" key="4">
    <source>
        <dbReference type="Proteomes" id="UP000260812"/>
    </source>
</evidence>
<feature type="compositionally biased region" description="Basic and acidic residues" evidence="1">
    <location>
        <begin position="328"/>
        <end position="340"/>
    </location>
</feature>
<dbReference type="GeneID" id="97986285"/>
<name>A0A3E3IBI4_9FIRM</name>
<dbReference type="GO" id="GO:0016791">
    <property type="term" value="F:phosphatase activity"/>
    <property type="evidence" value="ECO:0007669"/>
    <property type="project" value="TreeGrafter"/>
</dbReference>
<dbReference type="EMBL" id="QVLV01000002">
    <property type="protein sequence ID" value="RGE64438.1"/>
    <property type="molecule type" value="Genomic_DNA"/>
</dbReference>
<organism evidence="3 4">
    <name type="scientific">Eisenbergiella massiliensis</name>
    <dbReference type="NCBI Taxonomy" id="1720294"/>
    <lineage>
        <taxon>Bacteria</taxon>
        <taxon>Bacillati</taxon>
        <taxon>Bacillota</taxon>
        <taxon>Clostridia</taxon>
        <taxon>Lachnospirales</taxon>
        <taxon>Lachnospiraceae</taxon>
        <taxon>Eisenbergiella</taxon>
    </lineage>
</organism>
<dbReference type="Proteomes" id="UP000260812">
    <property type="component" value="Unassembled WGS sequence"/>
</dbReference>